<comment type="pathway">
    <text evidence="3 11">Amino-acid biosynthesis; L-histidine biosynthesis; L-histidine from 5-phospho-alpha-D-ribose 1-diphosphate: step 3/9.</text>
</comment>
<dbReference type="OrthoDB" id="9795769at2"/>
<evidence type="ECO:0000313" key="14">
    <source>
        <dbReference type="Proteomes" id="UP000186308"/>
    </source>
</evidence>
<dbReference type="EMBL" id="FTNE01000014">
    <property type="protein sequence ID" value="SIR03605.1"/>
    <property type="molecule type" value="Genomic_DNA"/>
</dbReference>
<comment type="subunit">
    <text evidence="11">Homodimer.</text>
</comment>
<dbReference type="GO" id="GO:0004636">
    <property type="term" value="F:phosphoribosyl-ATP diphosphatase activity"/>
    <property type="evidence" value="ECO:0007669"/>
    <property type="project" value="UniProtKB-EC"/>
</dbReference>
<feature type="binding site" evidence="11">
    <location>
        <position position="79"/>
    </location>
    <ligand>
        <name>Zn(2+)</name>
        <dbReference type="ChEBI" id="CHEBI:29105"/>
        <note>ligand shared between dimeric partners</note>
    </ligand>
</feature>
<dbReference type="GO" id="GO:0000287">
    <property type="term" value="F:magnesium ion binding"/>
    <property type="evidence" value="ECO:0007669"/>
    <property type="project" value="UniProtKB-UniRule"/>
</dbReference>
<evidence type="ECO:0000256" key="7">
    <source>
        <dbReference type="ARBA" id="ARBA00022490"/>
    </source>
</evidence>
<dbReference type="GO" id="GO:0005737">
    <property type="term" value="C:cytoplasm"/>
    <property type="evidence" value="ECO:0007669"/>
    <property type="project" value="UniProtKB-SubCell"/>
</dbReference>
<feature type="binding site" evidence="11">
    <location>
        <position position="95"/>
    </location>
    <ligand>
        <name>Zn(2+)</name>
        <dbReference type="ChEBI" id="CHEBI:29105"/>
        <note>ligand shared between dimeric partners</note>
    </ligand>
</feature>
<comment type="function">
    <text evidence="11">Catalyzes the hydrolysis of the adenine ring of phosphoribosyl-AMP.</text>
</comment>
<evidence type="ECO:0000256" key="1">
    <source>
        <dbReference type="ARBA" id="ARBA00000024"/>
    </source>
</evidence>
<comment type="similarity">
    <text evidence="11">Belongs to the PRA-CH family.</text>
</comment>
<keyword evidence="11" id="KW-0862">Zinc</keyword>
<keyword evidence="8 11" id="KW-0028">Amino-acid biosynthesis</keyword>
<organism evidence="13 14">
    <name type="scientific">Acidiphilium rubrum</name>
    <dbReference type="NCBI Taxonomy" id="526"/>
    <lineage>
        <taxon>Bacteria</taxon>
        <taxon>Pseudomonadati</taxon>
        <taxon>Pseudomonadota</taxon>
        <taxon>Alphaproteobacteria</taxon>
        <taxon>Acetobacterales</taxon>
        <taxon>Acidocellaceae</taxon>
        <taxon>Acidiphilium</taxon>
    </lineage>
</organism>
<dbReference type="RefSeq" id="WP_029311792.1">
    <property type="nucleotide sequence ID" value="NZ_FTNE01000014.1"/>
</dbReference>
<dbReference type="InterPro" id="IPR038019">
    <property type="entry name" value="PRib_AMP_CycHydrolase_sf"/>
</dbReference>
<dbReference type="SUPFAM" id="SSF141734">
    <property type="entry name" value="HisI-like"/>
    <property type="match status" value="1"/>
</dbReference>
<dbReference type="AlphaFoldDB" id="A0A8G2CLI0"/>
<dbReference type="GO" id="GO:0004635">
    <property type="term" value="F:phosphoribosyl-AMP cyclohydrolase activity"/>
    <property type="evidence" value="ECO:0007669"/>
    <property type="project" value="UniProtKB-UniRule"/>
</dbReference>
<proteinExistence type="inferred from homology"/>
<name>A0A8G2CLI0_ACIRU</name>
<keyword evidence="10 11" id="KW-0368">Histidine biosynthesis</keyword>
<dbReference type="InterPro" id="IPR002496">
    <property type="entry name" value="PRib_AMP_CycHydrolase_dom"/>
</dbReference>
<dbReference type="HAMAP" id="MF_01021">
    <property type="entry name" value="HisI"/>
    <property type="match status" value="1"/>
</dbReference>
<dbReference type="UniPathway" id="UPA00031">
    <property type="reaction ID" value="UER00008"/>
</dbReference>
<keyword evidence="14" id="KW-1185">Reference proteome</keyword>
<comment type="catalytic activity">
    <reaction evidence="1 11">
        <text>1-(5-phospho-beta-D-ribosyl)-5'-AMP + H2O = 1-(5-phospho-beta-D-ribosyl)-5-[(5-phospho-beta-D-ribosylamino)methylideneamino]imidazole-4-carboxamide</text>
        <dbReference type="Rhea" id="RHEA:20049"/>
        <dbReference type="ChEBI" id="CHEBI:15377"/>
        <dbReference type="ChEBI" id="CHEBI:58435"/>
        <dbReference type="ChEBI" id="CHEBI:59457"/>
        <dbReference type="EC" id="3.5.4.19"/>
    </reaction>
</comment>
<dbReference type="Pfam" id="PF01502">
    <property type="entry name" value="PRA-CH"/>
    <property type="match status" value="1"/>
</dbReference>
<keyword evidence="11" id="KW-0460">Magnesium</keyword>
<feature type="binding site" evidence="11">
    <location>
        <position position="78"/>
    </location>
    <ligand>
        <name>Mg(2+)</name>
        <dbReference type="ChEBI" id="CHEBI:18420"/>
    </ligand>
</feature>
<dbReference type="Gene3D" id="3.10.20.810">
    <property type="entry name" value="Phosphoribosyl-AMP cyclohydrolase"/>
    <property type="match status" value="1"/>
</dbReference>
<evidence type="ECO:0000256" key="2">
    <source>
        <dbReference type="ARBA" id="ARBA00001460"/>
    </source>
</evidence>
<comment type="cofactor">
    <cofactor evidence="11">
        <name>Zn(2+)</name>
        <dbReference type="ChEBI" id="CHEBI:29105"/>
    </cofactor>
    <text evidence="11">Binds 1 zinc ion per subunit.</text>
</comment>
<evidence type="ECO:0000256" key="3">
    <source>
        <dbReference type="ARBA" id="ARBA00005169"/>
    </source>
</evidence>
<comment type="pathway">
    <text evidence="4">Amino-acid biosynthesis; L-histidine biosynthesis; L-histidine from 5-phospho-alpha-D-ribose 1-diphosphate: step 2/9.</text>
</comment>
<evidence type="ECO:0000256" key="9">
    <source>
        <dbReference type="ARBA" id="ARBA00022801"/>
    </source>
</evidence>
<evidence type="ECO:0000256" key="6">
    <source>
        <dbReference type="ARBA" id="ARBA00008299"/>
    </source>
</evidence>
<dbReference type="GO" id="GO:0000105">
    <property type="term" value="P:L-histidine biosynthetic process"/>
    <property type="evidence" value="ECO:0007669"/>
    <property type="project" value="UniProtKB-UniRule"/>
</dbReference>
<evidence type="ECO:0000256" key="4">
    <source>
        <dbReference type="ARBA" id="ARBA00005204"/>
    </source>
</evidence>
<reference evidence="13 14" key="1">
    <citation type="submission" date="2017-01" db="EMBL/GenBank/DDBJ databases">
        <authorList>
            <person name="Varghese N."/>
            <person name="Submissions S."/>
        </authorList>
    </citation>
    <scope>NUCLEOTIDE SEQUENCE [LARGE SCALE GENOMIC DNA]</scope>
    <source>
        <strain evidence="13 14">ATCC 35905</strain>
    </source>
</reference>
<comment type="catalytic activity">
    <reaction evidence="2">
        <text>1-(5-phospho-beta-D-ribosyl)-ATP + H2O = 1-(5-phospho-beta-D-ribosyl)-5'-AMP + diphosphate + H(+)</text>
        <dbReference type="Rhea" id="RHEA:22828"/>
        <dbReference type="ChEBI" id="CHEBI:15377"/>
        <dbReference type="ChEBI" id="CHEBI:15378"/>
        <dbReference type="ChEBI" id="CHEBI:33019"/>
        <dbReference type="ChEBI" id="CHEBI:59457"/>
        <dbReference type="ChEBI" id="CHEBI:73183"/>
        <dbReference type="EC" id="3.6.1.31"/>
    </reaction>
</comment>
<keyword evidence="7 11" id="KW-0963">Cytoplasm</keyword>
<dbReference type="PANTHER" id="PTHR42945:SF1">
    <property type="entry name" value="HISTIDINE BIOSYNTHESIS BIFUNCTIONAL PROTEIN HIS7"/>
    <property type="match status" value="1"/>
</dbReference>
<sequence length="116" mass="12950">MRPDILTAVRFNEAGLIPAIAQQHDTHEVLMLAWMNSESILETLKTGEVCYYSRSRSTLWRKGETSGHTQKLIEMRLDCDGDTVLLRVDQRGPACHTGNPNCFFQTVGAGGELTQI</sequence>
<dbReference type="NCBIfam" id="NF000768">
    <property type="entry name" value="PRK00051.1"/>
    <property type="match status" value="1"/>
</dbReference>
<evidence type="ECO:0000313" key="13">
    <source>
        <dbReference type="EMBL" id="SIR03605.1"/>
    </source>
</evidence>
<gene>
    <name evidence="11" type="primary">hisI</name>
    <name evidence="13" type="ORF">SAMN05421828_1145</name>
</gene>
<evidence type="ECO:0000256" key="5">
    <source>
        <dbReference type="ARBA" id="ARBA00007731"/>
    </source>
</evidence>
<feature type="binding site" evidence="11">
    <location>
        <position position="80"/>
    </location>
    <ligand>
        <name>Mg(2+)</name>
        <dbReference type="ChEBI" id="CHEBI:18420"/>
    </ligand>
</feature>
<protein>
    <recommendedName>
        <fullName evidence="11">Phosphoribosyl-AMP cyclohydrolase</fullName>
        <shortName evidence="11">PRA-CH</shortName>
        <ecNumber evidence="11">3.5.4.19</ecNumber>
    </recommendedName>
</protein>
<dbReference type="FunFam" id="3.10.20.810:FF:000001">
    <property type="entry name" value="Histidine biosynthesis bifunctional protein HisIE"/>
    <property type="match status" value="1"/>
</dbReference>
<comment type="caution">
    <text evidence="13">The sequence shown here is derived from an EMBL/GenBank/DDBJ whole genome shotgun (WGS) entry which is preliminary data.</text>
</comment>
<evidence type="ECO:0000256" key="11">
    <source>
        <dbReference type="HAMAP-Rule" id="MF_01021"/>
    </source>
</evidence>
<dbReference type="GO" id="GO:0008270">
    <property type="term" value="F:zinc ion binding"/>
    <property type="evidence" value="ECO:0007669"/>
    <property type="project" value="UniProtKB-UniRule"/>
</dbReference>
<comment type="similarity">
    <text evidence="6">In the N-terminal section; belongs to the PRA-CH family.</text>
</comment>
<accession>A0A8G2CLI0</accession>
<comment type="cofactor">
    <cofactor evidence="11">
        <name>Mg(2+)</name>
        <dbReference type="ChEBI" id="CHEBI:18420"/>
    </cofactor>
    <text evidence="11">Binds 1 Mg(2+) ion per subunit.</text>
</comment>
<keyword evidence="9 11" id="KW-0378">Hydrolase</keyword>
<comment type="similarity">
    <text evidence="5">In the C-terminal section; belongs to the PRA-PH family.</text>
</comment>
<dbReference type="InterPro" id="IPR026660">
    <property type="entry name" value="PRA-CH"/>
</dbReference>
<feature type="binding site" evidence="11">
    <location>
        <position position="102"/>
    </location>
    <ligand>
        <name>Zn(2+)</name>
        <dbReference type="ChEBI" id="CHEBI:29105"/>
        <note>ligand shared between dimeric partners</note>
    </ligand>
</feature>
<keyword evidence="11" id="KW-0479">Metal-binding</keyword>
<dbReference type="PANTHER" id="PTHR42945">
    <property type="entry name" value="HISTIDINE BIOSYNTHESIS BIFUNCTIONAL PROTEIN"/>
    <property type="match status" value="1"/>
</dbReference>
<evidence type="ECO:0000256" key="8">
    <source>
        <dbReference type="ARBA" id="ARBA00022605"/>
    </source>
</evidence>
<dbReference type="Proteomes" id="UP000186308">
    <property type="component" value="Unassembled WGS sequence"/>
</dbReference>
<feature type="binding site" evidence="11">
    <location>
        <position position="82"/>
    </location>
    <ligand>
        <name>Mg(2+)</name>
        <dbReference type="ChEBI" id="CHEBI:18420"/>
    </ligand>
</feature>
<evidence type="ECO:0000256" key="10">
    <source>
        <dbReference type="ARBA" id="ARBA00023102"/>
    </source>
</evidence>
<comment type="subcellular location">
    <subcellularLocation>
        <location evidence="11">Cytoplasm</location>
    </subcellularLocation>
</comment>
<dbReference type="EC" id="3.5.4.19" evidence="11"/>
<evidence type="ECO:0000259" key="12">
    <source>
        <dbReference type="Pfam" id="PF01502"/>
    </source>
</evidence>
<feature type="domain" description="Phosphoribosyl-AMP cyclohydrolase" evidence="12">
    <location>
        <begin position="31"/>
        <end position="104"/>
    </location>
</feature>